<evidence type="ECO:0000256" key="1">
    <source>
        <dbReference type="SAM" id="MobiDB-lite"/>
    </source>
</evidence>
<dbReference type="EMBL" id="RBKT01000001">
    <property type="protein sequence ID" value="RKR91848.1"/>
    <property type="molecule type" value="Genomic_DNA"/>
</dbReference>
<feature type="domain" description="PRC-barrel" evidence="2">
    <location>
        <begin position="1"/>
        <end position="25"/>
    </location>
</feature>
<dbReference type="InterPro" id="IPR011033">
    <property type="entry name" value="PRC_barrel-like_sf"/>
</dbReference>
<organism evidence="3 4">
    <name type="scientific">Micromonospora pisi</name>
    <dbReference type="NCBI Taxonomy" id="589240"/>
    <lineage>
        <taxon>Bacteria</taxon>
        <taxon>Bacillati</taxon>
        <taxon>Actinomycetota</taxon>
        <taxon>Actinomycetes</taxon>
        <taxon>Micromonosporales</taxon>
        <taxon>Micromonosporaceae</taxon>
        <taxon>Micromonospora</taxon>
    </lineage>
</organism>
<evidence type="ECO:0000259" key="2">
    <source>
        <dbReference type="Pfam" id="PF05239"/>
    </source>
</evidence>
<gene>
    <name evidence="3" type="ORF">BDK92_6272</name>
</gene>
<reference evidence="3 4" key="1">
    <citation type="submission" date="2018-10" db="EMBL/GenBank/DDBJ databases">
        <title>Sequencing the genomes of 1000 actinobacteria strains.</title>
        <authorList>
            <person name="Klenk H.-P."/>
        </authorList>
    </citation>
    <scope>NUCLEOTIDE SEQUENCE [LARGE SCALE GENOMIC DNA]</scope>
    <source>
        <strain evidence="3 4">DSM 45175</strain>
    </source>
</reference>
<keyword evidence="4" id="KW-1185">Reference proteome</keyword>
<name>A0A495JTG8_9ACTN</name>
<dbReference type="Pfam" id="PF05239">
    <property type="entry name" value="PRC"/>
    <property type="match status" value="1"/>
</dbReference>
<proteinExistence type="predicted"/>
<evidence type="ECO:0000313" key="3">
    <source>
        <dbReference type="EMBL" id="RKR91848.1"/>
    </source>
</evidence>
<accession>A0A495JTG8</accession>
<evidence type="ECO:0000313" key="4">
    <source>
        <dbReference type="Proteomes" id="UP000277671"/>
    </source>
</evidence>
<feature type="compositionally biased region" description="Polar residues" evidence="1">
    <location>
        <begin position="76"/>
        <end position="86"/>
    </location>
</feature>
<dbReference type="AlphaFoldDB" id="A0A495JTG8"/>
<sequence length="86" mass="8867">MRATDLLGATVYGVDGKPIGTVRDLRDRRPPVTGSRLSLPAAPPVAPPRVGASPDAQAESADGATAPRVGKRVRQATDTANLSHTL</sequence>
<feature type="region of interest" description="Disordered" evidence="1">
    <location>
        <begin position="17"/>
        <end position="86"/>
    </location>
</feature>
<comment type="caution">
    <text evidence="3">The sequence shown here is derived from an EMBL/GenBank/DDBJ whole genome shotgun (WGS) entry which is preliminary data.</text>
</comment>
<dbReference type="RefSeq" id="WP_147457177.1">
    <property type="nucleotide sequence ID" value="NZ_RBKT01000001.1"/>
</dbReference>
<protein>
    <submittedName>
        <fullName evidence="3">PRC-barrel domain protein</fullName>
    </submittedName>
</protein>
<dbReference type="SUPFAM" id="SSF50346">
    <property type="entry name" value="PRC-barrel domain"/>
    <property type="match status" value="1"/>
</dbReference>
<dbReference type="InterPro" id="IPR027275">
    <property type="entry name" value="PRC-brl_dom"/>
</dbReference>
<dbReference type="Proteomes" id="UP000277671">
    <property type="component" value="Unassembled WGS sequence"/>
</dbReference>